<comment type="caution">
    <text evidence="2">The sequence shown here is derived from an EMBL/GenBank/DDBJ whole genome shotgun (WGS) entry which is preliminary data.</text>
</comment>
<protein>
    <submittedName>
        <fullName evidence="2">NUDIX hydrolase</fullName>
    </submittedName>
</protein>
<dbReference type="AlphaFoldDB" id="A0A9Q3W5N6"/>
<dbReference type="RefSeq" id="WP_014993767.1">
    <property type="nucleotide sequence ID" value="NZ_CBDDTQ010000001.1"/>
</dbReference>
<dbReference type="Pfam" id="PF14803">
    <property type="entry name" value="Zn_ribbon_Nudix"/>
    <property type="match status" value="1"/>
</dbReference>
<dbReference type="PROSITE" id="PS51462">
    <property type="entry name" value="NUDIX"/>
    <property type="match status" value="1"/>
</dbReference>
<proteinExistence type="predicted"/>
<keyword evidence="2" id="KW-0378">Hydrolase</keyword>
<dbReference type="GeneID" id="94686070"/>
<dbReference type="InterPro" id="IPR015797">
    <property type="entry name" value="NUDIX_hydrolase-like_dom_sf"/>
</dbReference>
<name>A0A9Q3W5N6_9GAMM</name>
<sequence>MKYCSHCGQEVLYSVPEGDNRPRYWCNHCGTIHYQNPKIVVGAIPVWEGRILLCKRSIEPRKGYWTLPAGFMENGETLQEGAARETWEEGCATVEVGDIYTIFNLPHINQVYVFFLGNMANGDYGVGEESSDAGMFTEDEIPWDQLAFPTIGRTLKFYFQDLKTGDFPVRTQDIPPLKRKPALDENI</sequence>
<dbReference type="GO" id="GO:0016787">
    <property type="term" value="F:hydrolase activity"/>
    <property type="evidence" value="ECO:0007669"/>
    <property type="project" value="UniProtKB-KW"/>
</dbReference>
<feature type="domain" description="Nudix hydrolase" evidence="1">
    <location>
        <begin position="36"/>
        <end position="159"/>
    </location>
</feature>
<dbReference type="CDD" id="cd04511">
    <property type="entry name" value="NUDIX_Hydrolase"/>
    <property type="match status" value="1"/>
</dbReference>
<evidence type="ECO:0000259" key="1">
    <source>
        <dbReference type="PROSITE" id="PS51462"/>
    </source>
</evidence>
<dbReference type="KEGG" id="axe:P40_06530"/>
<keyword evidence="3" id="KW-1185">Reference proteome</keyword>
<reference evidence="2" key="1">
    <citation type="submission" date="2022-01" db="EMBL/GenBank/DDBJ databases">
        <authorList>
            <person name="Karlyshev A.V."/>
            <person name="Jaspars M."/>
        </authorList>
    </citation>
    <scope>NUCLEOTIDE SEQUENCE</scope>
    <source>
        <strain evidence="2">AGSA3-2</strain>
    </source>
</reference>
<organism evidence="2 3">
    <name type="scientific">Alloalcanivorax xenomutans</name>
    <dbReference type="NCBI Taxonomy" id="1094342"/>
    <lineage>
        <taxon>Bacteria</taxon>
        <taxon>Pseudomonadati</taxon>
        <taxon>Pseudomonadota</taxon>
        <taxon>Gammaproteobacteria</taxon>
        <taxon>Oceanospirillales</taxon>
        <taxon>Alcanivoracaceae</taxon>
        <taxon>Alloalcanivorax</taxon>
    </lineage>
</organism>
<gene>
    <name evidence="2" type="ORF">LZG35_10860</name>
</gene>
<dbReference type="PANTHER" id="PTHR43222:SF2">
    <property type="entry name" value="NUDIX HYDROLASE 23, CHLOROPLASTIC"/>
    <property type="match status" value="1"/>
</dbReference>
<dbReference type="Pfam" id="PF00293">
    <property type="entry name" value="NUDIX"/>
    <property type="match status" value="1"/>
</dbReference>
<evidence type="ECO:0000313" key="2">
    <source>
        <dbReference type="EMBL" id="MCE7509136.1"/>
    </source>
</evidence>
<dbReference type="SUPFAM" id="SSF55811">
    <property type="entry name" value="Nudix"/>
    <property type="match status" value="1"/>
</dbReference>
<dbReference type="Gene3D" id="2.20.70.10">
    <property type="match status" value="1"/>
</dbReference>
<dbReference type="EMBL" id="JAJVKT010000011">
    <property type="protein sequence ID" value="MCE7509136.1"/>
    <property type="molecule type" value="Genomic_DNA"/>
</dbReference>
<dbReference type="InterPro" id="IPR000086">
    <property type="entry name" value="NUDIX_hydrolase_dom"/>
</dbReference>
<dbReference type="InterPro" id="IPR029401">
    <property type="entry name" value="Nudix_N"/>
</dbReference>
<dbReference type="Proteomes" id="UP001107961">
    <property type="component" value="Unassembled WGS sequence"/>
</dbReference>
<accession>A0A9Q3W5N6</accession>
<dbReference type="Gene3D" id="3.90.79.10">
    <property type="entry name" value="Nucleoside Triphosphate Pyrophosphohydrolase"/>
    <property type="match status" value="1"/>
</dbReference>
<evidence type="ECO:0000313" key="3">
    <source>
        <dbReference type="Proteomes" id="UP001107961"/>
    </source>
</evidence>
<dbReference type="PANTHER" id="PTHR43222">
    <property type="entry name" value="NUDIX HYDROLASE 23"/>
    <property type="match status" value="1"/>
</dbReference>